<dbReference type="Pfam" id="PF00581">
    <property type="entry name" value="Rhodanese"/>
    <property type="match status" value="1"/>
</dbReference>
<name>A0AAD0XNI5_9LEPT</name>
<dbReference type="EMBL" id="CP033614">
    <property type="protein sequence ID" value="AYV54730.1"/>
    <property type="molecule type" value="Genomic_DNA"/>
</dbReference>
<accession>A0AAD0XNI5</accession>
<dbReference type="PANTHER" id="PTHR11364:SF27">
    <property type="entry name" value="SULFURTRANSFERASE"/>
    <property type="match status" value="1"/>
</dbReference>
<evidence type="ECO:0000259" key="4">
    <source>
        <dbReference type="PROSITE" id="PS50206"/>
    </source>
</evidence>
<evidence type="ECO:0000313" key="6">
    <source>
        <dbReference type="Proteomes" id="UP000276407"/>
    </source>
</evidence>
<feature type="domain" description="Rhodanese" evidence="4">
    <location>
        <begin position="303"/>
        <end position="388"/>
    </location>
</feature>
<dbReference type="RefSeq" id="WP_123179185.1">
    <property type="nucleotide sequence ID" value="NZ_CP033614.1"/>
</dbReference>
<sequence length="484" mass="51333">MRIQKLLYSILVIFFVLSGCKDKSSNYDFIPAAFKIHLPIILKVNTAEELASPSAEDYNQNDFGLVTYTTINRWTQDWPNRKPAGVYGKLFIFQVQTSGVPSGQYIFPKAGSGVNVYLLSDADTIFGQTRNNGVIDTETMVPQGSQIDSFLKKYGIDLQTDLVVFAADTPTSSNLQQSLRGWYALRYWGAPAKSLAILNGAVSYHASQGNFFTTVSVSAINPSGGKGVQTLLTDNTILQATLADLLHIVRGGNTNFLKVTPIPSKGVFIVDARSAAEYGGTASSTTGPSGKTCATPPCVTPIEGHIKGAANIPFANLLVDTTVSFQFKTKSQIKSVFEAAGYQSGQTVITYCRTNVRSTITGFAAISIIGVPTRYYDGSWIEWGSLATDNRNISDDQKWSNLAAVSPWRTNVSAVTDNLTLNPDANVAKYSFTTAQSFSRGSSQLIDEDKTYLITTSGSGSGSGGGGGGSSGSGGGGGGNACGG</sequence>
<reference evidence="5 6" key="1">
    <citation type="submission" date="2018-11" db="EMBL/GenBank/DDBJ databases">
        <title>Complete genome sequence of Leptospira kmetyi isolate LS 001/16 from soil sample associated with a leptospirosis patient in Kelantan.</title>
        <authorList>
            <person name="Muhammad Yusoff F."/>
            <person name="Muhammad Yusoff S."/>
            <person name="Ahmad M.N."/>
            <person name="Yusof N.Y."/>
            <person name="Aziah I."/>
        </authorList>
    </citation>
    <scope>NUCLEOTIDE SEQUENCE [LARGE SCALE GENOMIC DNA]</scope>
    <source>
        <strain evidence="5 6">LS 001/16</strain>
    </source>
</reference>
<evidence type="ECO:0000256" key="1">
    <source>
        <dbReference type="ARBA" id="ARBA00022679"/>
    </source>
</evidence>
<dbReference type="GO" id="GO:0004792">
    <property type="term" value="F:thiosulfate-cyanide sulfurtransferase activity"/>
    <property type="evidence" value="ECO:0007669"/>
    <property type="project" value="TreeGrafter"/>
</dbReference>
<evidence type="ECO:0000313" key="5">
    <source>
        <dbReference type="EMBL" id="AYV54730.1"/>
    </source>
</evidence>
<dbReference type="InterPro" id="IPR045078">
    <property type="entry name" value="TST/MPST-like"/>
</dbReference>
<dbReference type="InterPro" id="IPR001763">
    <property type="entry name" value="Rhodanese-like_dom"/>
</dbReference>
<dbReference type="PROSITE" id="PS51257">
    <property type="entry name" value="PROKAR_LIPOPROTEIN"/>
    <property type="match status" value="1"/>
</dbReference>
<dbReference type="SUPFAM" id="SSF52821">
    <property type="entry name" value="Rhodanese/Cell cycle control phosphatase"/>
    <property type="match status" value="1"/>
</dbReference>
<dbReference type="AlphaFoldDB" id="A0AAD0XNI5"/>
<dbReference type="PROSITE" id="PS50206">
    <property type="entry name" value="RHODANESE_3"/>
    <property type="match status" value="1"/>
</dbReference>
<dbReference type="CDD" id="cd01449">
    <property type="entry name" value="TST_Repeat_2"/>
    <property type="match status" value="1"/>
</dbReference>
<proteinExistence type="predicted"/>
<dbReference type="InterPro" id="IPR036873">
    <property type="entry name" value="Rhodanese-like_dom_sf"/>
</dbReference>
<protein>
    <submittedName>
        <fullName evidence="5">Sulfurtransferase</fullName>
    </submittedName>
</protein>
<feature type="region of interest" description="Disordered" evidence="3">
    <location>
        <begin position="456"/>
        <end position="484"/>
    </location>
</feature>
<dbReference type="PANTHER" id="PTHR11364">
    <property type="entry name" value="THIOSULFATE SULFERTANSFERASE"/>
    <property type="match status" value="1"/>
</dbReference>
<dbReference type="Gene3D" id="3.40.250.10">
    <property type="entry name" value="Rhodanese-like domain"/>
    <property type="match status" value="2"/>
</dbReference>
<organism evidence="5 6">
    <name type="scientific">Leptospira kmetyi</name>
    <dbReference type="NCBI Taxonomy" id="408139"/>
    <lineage>
        <taxon>Bacteria</taxon>
        <taxon>Pseudomonadati</taxon>
        <taxon>Spirochaetota</taxon>
        <taxon>Spirochaetia</taxon>
        <taxon>Leptospirales</taxon>
        <taxon>Leptospiraceae</taxon>
        <taxon>Leptospira</taxon>
    </lineage>
</organism>
<gene>
    <name evidence="5" type="ORF">EFP84_03825</name>
</gene>
<dbReference type="KEGG" id="lkm:EFP84_03825"/>
<keyword evidence="1" id="KW-0808">Transferase</keyword>
<dbReference type="SMART" id="SM00450">
    <property type="entry name" value="RHOD"/>
    <property type="match status" value="1"/>
</dbReference>
<dbReference type="Proteomes" id="UP000276407">
    <property type="component" value="Chromosome 1"/>
</dbReference>
<keyword evidence="2" id="KW-0677">Repeat</keyword>
<evidence type="ECO:0000256" key="2">
    <source>
        <dbReference type="ARBA" id="ARBA00022737"/>
    </source>
</evidence>
<evidence type="ECO:0000256" key="3">
    <source>
        <dbReference type="SAM" id="MobiDB-lite"/>
    </source>
</evidence>
<feature type="compositionally biased region" description="Gly residues" evidence="3">
    <location>
        <begin position="459"/>
        <end position="484"/>
    </location>
</feature>